<feature type="region of interest" description="Disordered" evidence="1">
    <location>
        <begin position="353"/>
        <end position="383"/>
    </location>
</feature>
<feature type="compositionally biased region" description="Basic and acidic residues" evidence="1">
    <location>
        <begin position="353"/>
        <end position="365"/>
    </location>
</feature>
<dbReference type="InterPro" id="IPR015410">
    <property type="entry name" value="DUF1985"/>
</dbReference>
<accession>F4J924</accession>
<dbReference type="PANTHER" id="PTHR48449:SF1">
    <property type="entry name" value="DUF1985 DOMAIN-CONTAINING PROTEIN"/>
    <property type="match status" value="1"/>
</dbReference>
<dbReference type="HOGENOM" id="CLU_691436_0_0_1"/>
<sequence length="399" mass="46119">MNHYCFLSRIGMIKEGLGHDVWDALEKSSIGVFLKLVDVSYTWAAKKVHLFLINQLRVDNFKEIWSLIDVDHREFREAMNVGTSDGPNFTELQSVIDLSKAWGLKERLIVGRLCLLSVAIHGIHHGSKIPLSSARRVLDPVGFERYPWGRVAFESLINSVKIVDYDKDSYVIQRCVHALVIWIYESVPGLGEIYGMKRDILTCIPLLDWNSSRKSIKLKDFIKKEKAEHGHVRVRHMIPVSQDNMYPTWRDVEQNAKKDPLLDNLIIDIINDRLPLNAWEGGQAVVVANKKRRVEVQDDLDISTMRNKKKKKVTDFIEEKDEEISKKKKDTLKEDLEKRSVLDVQLSNRIEEVEKDLKEMKESKPDAATSRNDEDDEANSRAPFWIVEDSLAKNRYLNL</sequence>
<dbReference type="AlphaFoldDB" id="F4J924"/>
<dbReference type="GO" id="GO:0006508">
    <property type="term" value="P:proteolysis"/>
    <property type="evidence" value="ECO:0007669"/>
    <property type="project" value="UniProtKB-KW"/>
</dbReference>
<dbReference type="RefSeq" id="NP_189732.1">
    <property type="nucleotide sequence ID" value="NM_114012.4"/>
</dbReference>
<evidence type="ECO:0000313" key="5">
    <source>
        <dbReference type="Proteomes" id="UP000006548"/>
    </source>
</evidence>
<dbReference type="PaxDb" id="3702-AT3G31910.1"/>
<keyword evidence="4" id="KW-0645">Protease</keyword>
<gene>
    <name evidence="3 4" type="ordered locus">At3g31910</name>
</gene>
<evidence type="ECO:0000256" key="1">
    <source>
        <dbReference type="SAM" id="MobiDB-lite"/>
    </source>
</evidence>
<dbReference type="Pfam" id="PF09331">
    <property type="entry name" value="DUF1985"/>
    <property type="match status" value="1"/>
</dbReference>
<dbReference type="ExpressionAtlas" id="F4J924">
    <property type="expression patterns" value="differential"/>
</dbReference>
<evidence type="ECO:0000313" key="3">
    <source>
        <dbReference type="Araport" id="AT3G31910"/>
    </source>
</evidence>
<keyword evidence="4" id="KW-0378">Hydrolase</keyword>
<dbReference type="KEGG" id="ath:AT3G31910"/>
<dbReference type="GO" id="GO:0008233">
    <property type="term" value="F:peptidase activity"/>
    <property type="evidence" value="ECO:0007669"/>
    <property type="project" value="UniProtKB-KW"/>
</dbReference>
<protein>
    <submittedName>
        <fullName evidence="4">Ulp1 protease family protein (DUF1985)</fullName>
    </submittedName>
</protein>
<feature type="domain" description="DUF1985" evidence="2">
    <location>
        <begin position="84"/>
        <end position="159"/>
    </location>
</feature>
<dbReference type="InParanoid" id="F4J924"/>
<evidence type="ECO:0000259" key="2">
    <source>
        <dbReference type="Pfam" id="PF09331"/>
    </source>
</evidence>
<reference evidence="4 5" key="1">
    <citation type="journal article" date="2000" name="Nature">
        <title>Sequence and analysis of chromosome 3 of the plant Arabidopsis thaliana.</title>
        <authorList>
            <consortium name="European Union Chromosome 3 Arabidopsis Sequencing Consortium"/>
            <consortium name="Institute for Genomic Research"/>
            <consortium name="Kazusa DNA Research Institute"/>
            <person name="Salanoubat M."/>
            <person name="Lemcke K."/>
            <person name="Rieger M."/>
            <person name="Ansorge W."/>
            <person name="Unseld M."/>
            <person name="Fartmann B."/>
            <person name="Valle G."/>
            <person name="Blocker H."/>
            <person name="Perez-Alonso M."/>
            <person name="Obermaier B."/>
            <person name="Delseny M."/>
            <person name="Boutry M."/>
            <person name="Grivell L.A."/>
            <person name="Mache R."/>
            <person name="Puigdomenech P."/>
            <person name="De Simone V."/>
            <person name="Choisne N."/>
            <person name="Artiguenave F."/>
            <person name="Robert C."/>
            <person name="Brottier P."/>
            <person name="Wincker P."/>
            <person name="Cattolico L."/>
            <person name="Weissenbach J."/>
            <person name="Saurin W."/>
            <person name="Quetier F."/>
            <person name="Schafer M."/>
            <person name="Muller-Auer S."/>
            <person name="Gabel C."/>
            <person name="Fuchs M."/>
            <person name="Benes V."/>
            <person name="Wurmbach E."/>
            <person name="Drzonek H."/>
            <person name="Erfle H."/>
            <person name="Jordan N."/>
            <person name="Bangert S."/>
            <person name="Wiedelmann R."/>
            <person name="Kranz H."/>
            <person name="Voss H."/>
            <person name="Holland R."/>
            <person name="Brandt P."/>
            <person name="Nyakatura G."/>
            <person name="Vezzi A."/>
            <person name="D'Angelo M."/>
            <person name="Pallavicini A."/>
            <person name="Toppo S."/>
            <person name="Simionati B."/>
            <person name="Conrad A."/>
            <person name="Hornischer K."/>
            <person name="Kauer G."/>
            <person name="Lohnert T.H."/>
            <person name="Nordsiek G."/>
            <person name="Reichelt J."/>
            <person name="Scharfe M."/>
            <person name="Schon O."/>
            <person name="Bargues M."/>
            <person name="Terol J."/>
            <person name="Climent J."/>
            <person name="Navarro P."/>
            <person name="Collado C."/>
            <person name="Perez-Perez A."/>
            <person name="Ottenwalder B."/>
            <person name="Duchemin D."/>
            <person name="Cooke R."/>
            <person name="Laudie M."/>
            <person name="Berger-Llauro C."/>
            <person name="Purnelle B."/>
            <person name="Masuy D."/>
            <person name="de Haan M."/>
            <person name="Maarse A.C."/>
            <person name="Alcaraz J.P."/>
            <person name="Cottet A."/>
            <person name="Casacuberta E."/>
            <person name="Monfort A."/>
            <person name="Argiriou A."/>
            <person name="flores M."/>
            <person name="Liguori R."/>
            <person name="Vitale D."/>
            <person name="Mannhaupt G."/>
            <person name="Haase D."/>
            <person name="Schoof H."/>
            <person name="Rudd S."/>
            <person name="Zaccaria P."/>
            <person name="Mewes H.W."/>
            <person name="Mayer K.F."/>
            <person name="Kaul S."/>
            <person name="Town C.D."/>
            <person name="Koo H.L."/>
            <person name="Tallon L.J."/>
            <person name="Jenkins J."/>
            <person name="Rooney T."/>
            <person name="Rizzo M."/>
            <person name="Walts A."/>
            <person name="Utterback T."/>
            <person name="Fujii C.Y."/>
            <person name="Shea T.P."/>
            <person name="Creasy T.H."/>
            <person name="Haas B."/>
            <person name="Maiti R."/>
            <person name="Wu D."/>
            <person name="Peterson J."/>
            <person name="Van Aken S."/>
            <person name="Pai G."/>
            <person name="Militscher J."/>
            <person name="Sellers P."/>
            <person name="Gill J.E."/>
            <person name="Feldblyum T.V."/>
            <person name="Preuss D."/>
            <person name="Lin X."/>
            <person name="Nierman W.C."/>
            <person name="Salzberg S.L."/>
            <person name="White O."/>
            <person name="Venter J.C."/>
            <person name="Fraser C.M."/>
            <person name="Kaneko T."/>
            <person name="Nakamura Y."/>
            <person name="Sato S."/>
            <person name="Kato T."/>
            <person name="Asamizu E."/>
            <person name="Sasamoto S."/>
            <person name="Kimura T."/>
            <person name="Idesawa K."/>
            <person name="Kawashima K."/>
            <person name="Kishida Y."/>
            <person name="Kiyokawa C."/>
            <person name="Kohara M."/>
            <person name="Matsumoto M."/>
            <person name="Matsuno A."/>
            <person name="Muraki A."/>
            <person name="Nakayama S."/>
            <person name="Nakazaki N."/>
            <person name="Shinpo S."/>
            <person name="Takeuchi C."/>
            <person name="Wada T."/>
            <person name="Watanabe A."/>
            <person name="Yamada M."/>
            <person name="Yasuda M."/>
            <person name="Tabata S."/>
        </authorList>
    </citation>
    <scope>NUCLEOTIDE SEQUENCE [LARGE SCALE GENOMIC DNA]</scope>
    <source>
        <strain evidence="5">cv. Columbia</strain>
    </source>
</reference>
<dbReference type="SMR" id="F4J924"/>
<dbReference type="OMA" id="LVIWIYE"/>
<evidence type="ECO:0000313" key="4">
    <source>
        <dbReference type="EMBL" id="AEE77677.1"/>
    </source>
</evidence>
<dbReference type="EMBL" id="CP002686">
    <property type="protein sequence ID" value="AEE77677.1"/>
    <property type="molecule type" value="Genomic_DNA"/>
</dbReference>
<dbReference type="Araport" id="AT3G31910"/>
<proteinExistence type="predicted"/>
<reference evidence="5" key="2">
    <citation type="journal article" date="2017" name="Plant J.">
        <title>Araport11: a complete reannotation of the Arabidopsis thaliana reference genome.</title>
        <authorList>
            <person name="Cheng C.Y."/>
            <person name="Krishnakumar V."/>
            <person name="Chan A.P."/>
            <person name="Thibaud-Nissen F."/>
            <person name="Schobel S."/>
            <person name="Town C.D."/>
        </authorList>
    </citation>
    <scope>GENOME REANNOTATION</scope>
    <source>
        <strain evidence="5">cv. Columbia</strain>
    </source>
</reference>
<organism evidence="4 5">
    <name type="scientific">Arabidopsis thaliana</name>
    <name type="common">Mouse-ear cress</name>
    <dbReference type="NCBI Taxonomy" id="3702"/>
    <lineage>
        <taxon>Eukaryota</taxon>
        <taxon>Viridiplantae</taxon>
        <taxon>Streptophyta</taxon>
        <taxon>Embryophyta</taxon>
        <taxon>Tracheophyta</taxon>
        <taxon>Spermatophyta</taxon>
        <taxon>Magnoliopsida</taxon>
        <taxon>eudicotyledons</taxon>
        <taxon>Gunneridae</taxon>
        <taxon>Pentapetalae</taxon>
        <taxon>rosids</taxon>
        <taxon>malvids</taxon>
        <taxon>Brassicales</taxon>
        <taxon>Brassicaceae</taxon>
        <taxon>Camelineae</taxon>
        <taxon>Arabidopsis</taxon>
    </lineage>
</organism>
<dbReference type="PANTHER" id="PTHR48449">
    <property type="entry name" value="DUF1985 DOMAIN-CONTAINING PROTEIN"/>
    <property type="match status" value="1"/>
</dbReference>
<dbReference type="PhylomeDB" id="F4J924"/>
<keyword evidence="5" id="KW-1185">Reference proteome</keyword>
<dbReference type="Proteomes" id="UP000006548">
    <property type="component" value="Chromosome 3"/>
</dbReference>
<name>F4J924_ARATH</name>
<dbReference type="GeneID" id="822931"/>
<dbReference type="TAIR" id="AT3G31910"/>